<dbReference type="GO" id="GO:0006891">
    <property type="term" value="P:intra-Golgi vesicle-mediated transport"/>
    <property type="evidence" value="ECO:0007669"/>
    <property type="project" value="TreeGrafter"/>
</dbReference>
<feature type="domain" description="TRAPPC10/Trs130 C-terminal" evidence="4">
    <location>
        <begin position="1015"/>
        <end position="1163"/>
    </location>
</feature>
<organism evidence="7 8">
    <name type="scientific">Neolentinus lepideus HHB14362 ss-1</name>
    <dbReference type="NCBI Taxonomy" id="1314782"/>
    <lineage>
        <taxon>Eukaryota</taxon>
        <taxon>Fungi</taxon>
        <taxon>Dikarya</taxon>
        <taxon>Basidiomycota</taxon>
        <taxon>Agaricomycotina</taxon>
        <taxon>Agaricomycetes</taxon>
        <taxon>Gloeophyllales</taxon>
        <taxon>Gloeophyllaceae</taxon>
        <taxon>Neolentinus</taxon>
    </lineage>
</organism>
<dbReference type="InParanoid" id="A0A165T808"/>
<dbReference type="Pfam" id="PF23274">
    <property type="entry name" value="DUF7077"/>
    <property type="match status" value="1"/>
</dbReference>
<feature type="domain" description="DUF7077" evidence="6">
    <location>
        <begin position="708"/>
        <end position="815"/>
    </location>
</feature>
<feature type="domain" description="TRAPPC10/Trs130 N-terminal" evidence="5">
    <location>
        <begin position="18"/>
        <end position="317"/>
    </location>
</feature>
<dbReference type="GO" id="GO:1990071">
    <property type="term" value="C:TRAPPII protein complex"/>
    <property type="evidence" value="ECO:0007669"/>
    <property type="project" value="InterPro"/>
</dbReference>
<comment type="subcellular location">
    <subcellularLocation>
        <location evidence="1">Golgi apparatus</location>
    </subcellularLocation>
</comment>
<dbReference type="InterPro" id="IPR022233">
    <property type="entry name" value="TRAPPC10/Trs130_C"/>
</dbReference>
<reference evidence="7 8" key="1">
    <citation type="journal article" date="2016" name="Mol. Biol. Evol.">
        <title>Comparative Genomics of Early-Diverging Mushroom-Forming Fungi Provides Insights into the Origins of Lignocellulose Decay Capabilities.</title>
        <authorList>
            <person name="Nagy L.G."/>
            <person name="Riley R."/>
            <person name="Tritt A."/>
            <person name="Adam C."/>
            <person name="Daum C."/>
            <person name="Floudas D."/>
            <person name="Sun H."/>
            <person name="Yadav J.S."/>
            <person name="Pangilinan J."/>
            <person name="Larsson K.H."/>
            <person name="Matsuura K."/>
            <person name="Barry K."/>
            <person name="Labutti K."/>
            <person name="Kuo R."/>
            <person name="Ohm R.A."/>
            <person name="Bhattacharya S.S."/>
            <person name="Shirouzu T."/>
            <person name="Yoshinaga Y."/>
            <person name="Martin F.M."/>
            <person name="Grigoriev I.V."/>
            <person name="Hibbett D.S."/>
        </authorList>
    </citation>
    <scope>NUCLEOTIDE SEQUENCE [LARGE SCALE GENOMIC DNA]</scope>
    <source>
        <strain evidence="7 8">HHB14362 ss-1</strain>
    </source>
</reference>
<dbReference type="PANTHER" id="PTHR13251:SF3">
    <property type="entry name" value="TRAFFICKING PROTEIN PARTICLE COMPLEX SUBUNIT 10"/>
    <property type="match status" value="1"/>
</dbReference>
<dbReference type="Proteomes" id="UP000076761">
    <property type="component" value="Unassembled WGS sequence"/>
</dbReference>
<dbReference type="PANTHER" id="PTHR13251">
    <property type="entry name" value="EPILEPSY HOLOPROSENCEPHALY CANDIDATE 1/TMEM1"/>
    <property type="match status" value="1"/>
</dbReference>
<dbReference type="Pfam" id="PF23036">
    <property type="entry name" value="TRAPPC10_1st"/>
    <property type="match status" value="1"/>
</dbReference>
<dbReference type="InterPro" id="IPR056913">
    <property type="entry name" value="TRAPPC10/Trs130_N"/>
</dbReference>
<keyword evidence="3" id="KW-0333">Golgi apparatus</keyword>
<gene>
    <name evidence="7" type="ORF">NEOLEDRAFT_1177694</name>
</gene>
<name>A0A165T808_9AGAM</name>
<sequence>MSANSVPVTYAAPPTFLSSDHWKQFQAAFLAQLPLQNIHWKSASRPSIRTIQQLNIKLVPIDSVRDEQTTQIPLTVIERPLLNLYIVVCEDNEAYKNVVRKQIKDWHSSVIQRKGQEWLILYMDRPDTKATAPSFFQVKASVLDKIKADFNVDKRDRCVQIAWSPTFDNPATWVDVITKVKEGLLSAFDASVTQREDEVKRSENQRQMPGWNFCTFFILKESLASSFEGVGLYEDALLQYDELEASFYQVLREKNLSWFGTLISPGPNDDSLPLLSTTKKPYRDLILANTISVFDFRVYLVARQCTLLGRVGKVVEVGRKTIAFLSAFGKRLLEAKETIPLGFVESWIYSSALSVVEQCDHWASELQLEESSVAAFDAIKGELLELARHQLDTLGVQLRYLPLKSPFSTSSFLLPEELSQLVDASDYSVTQPDLLSSLKDKEAFFDLYIKLTNRAIERYAKARRRKFALKLHGSLAALDVHRGRLPTALQTFTSLPAHYAPHEWTSLESLALFEAMATHSRLERAKDTEWIHILLAFLKSYVNSAENELLIQAEDKASYIQTLVDALRYAADELGADLLHTDDDMLTVQIYDKNVETAGTQDGSYLDVVVTNHLPCDMPADEVIVILTGPETEKLRYSAKIDTLMPGNTTLKLFCAMPSSGTHVLDSTEIRIRKLILQQQCRRNSGPTQNARLLKDLPVLVHVPKDLRALSVSARQPDSIELGQPPQLLVSLLTGRNLLSSAKLKLSSSSGAQFDCKSAILHGRDTSTFELQEHSITLKDVDKDAVISFLVPYTEAPAFQALTVIMDVEYTTSSEPDLRRVLRTARLVPTSLPVAVNVQDFFRGSKLFSQFTVSTTSHQFVRIRSAELSVIGDNPDGVEIEGCAGARDSIITVTPVQPGNFLFRLISKHGSVRDPLRLTITYRMLRDEVEVLVKHAIDHMATESQVKPTDVPFLVNAVLSVLEADSSWIEPYVVTDILRVPEIDIPDKLTSRLPMALQEKCREVLEYGWREICIPVDVPRMNIIAAARIRIPSDPFGQAGSQPSKRVPLYAGQPIPAELTITTSFHWGGGNETKDKAYRMRFDVEELIKEWLVGGRKRGEFLAKDGATYTMAITLIALHHGELPLPKVAVTPLPLAGEYAMGSLALPSTETYQMHGAEKILVLPRGGRSTFILDMGTDTAS</sequence>
<accession>A0A165T808</accession>
<dbReference type="AlphaFoldDB" id="A0A165T808"/>
<dbReference type="EMBL" id="KV425567">
    <property type="protein sequence ID" value="KZT26276.1"/>
    <property type="molecule type" value="Genomic_DNA"/>
</dbReference>
<evidence type="ECO:0000313" key="7">
    <source>
        <dbReference type="EMBL" id="KZT26276.1"/>
    </source>
</evidence>
<evidence type="ECO:0000256" key="3">
    <source>
        <dbReference type="ARBA" id="ARBA00023034"/>
    </source>
</evidence>
<evidence type="ECO:0000259" key="4">
    <source>
        <dbReference type="Pfam" id="PF12584"/>
    </source>
</evidence>
<keyword evidence="8" id="KW-1185">Reference proteome</keyword>
<dbReference type="STRING" id="1314782.A0A165T808"/>
<evidence type="ECO:0000259" key="5">
    <source>
        <dbReference type="Pfam" id="PF23036"/>
    </source>
</evidence>
<evidence type="ECO:0008006" key="9">
    <source>
        <dbReference type="Google" id="ProtNLM"/>
    </source>
</evidence>
<dbReference type="InterPro" id="IPR055505">
    <property type="entry name" value="DUF7077"/>
</dbReference>
<dbReference type="OrthoDB" id="10256906at2759"/>
<evidence type="ECO:0000259" key="6">
    <source>
        <dbReference type="Pfam" id="PF23274"/>
    </source>
</evidence>
<dbReference type="InterPro" id="IPR045126">
    <property type="entry name" value="TRAPPC10/Trs130"/>
</dbReference>
<evidence type="ECO:0000256" key="2">
    <source>
        <dbReference type="ARBA" id="ARBA00022448"/>
    </source>
</evidence>
<keyword evidence="2" id="KW-0813">Transport</keyword>
<proteinExistence type="predicted"/>
<dbReference type="Pfam" id="PF12584">
    <property type="entry name" value="TRAPPC10"/>
    <property type="match status" value="1"/>
</dbReference>
<evidence type="ECO:0000313" key="8">
    <source>
        <dbReference type="Proteomes" id="UP000076761"/>
    </source>
</evidence>
<dbReference type="GO" id="GO:0005829">
    <property type="term" value="C:cytosol"/>
    <property type="evidence" value="ECO:0007669"/>
    <property type="project" value="GOC"/>
</dbReference>
<dbReference type="GO" id="GO:0034498">
    <property type="term" value="P:early endosome to Golgi transport"/>
    <property type="evidence" value="ECO:0007669"/>
    <property type="project" value="TreeGrafter"/>
</dbReference>
<evidence type="ECO:0000256" key="1">
    <source>
        <dbReference type="ARBA" id="ARBA00004555"/>
    </source>
</evidence>
<protein>
    <recommendedName>
        <fullName evidence="9">Trafficking protein particle complex subunit 10</fullName>
    </recommendedName>
</protein>